<feature type="transmembrane region" description="Helical" evidence="7">
    <location>
        <begin position="117"/>
        <end position="137"/>
    </location>
</feature>
<evidence type="ECO:0000256" key="3">
    <source>
        <dbReference type="ARBA" id="ARBA00022475"/>
    </source>
</evidence>
<keyword evidence="5 7" id="KW-1133">Transmembrane helix</keyword>
<organism evidence="8 9">
    <name type="scientific">Faecalibacterium gallinarum</name>
    <dbReference type="NCBI Taxonomy" id="2903556"/>
    <lineage>
        <taxon>Bacteria</taxon>
        <taxon>Bacillati</taxon>
        <taxon>Bacillota</taxon>
        <taxon>Clostridia</taxon>
        <taxon>Eubacteriales</taxon>
        <taxon>Oscillospiraceae</taxon>
        <taxon>Faecalibacterium</taxon>
    </lineage>
</organism>
<protein>
    <submittedName>
        <fullName evidence="8">Chromate transporter</fullName>
    </submittedName>
</protein>
<keyword evidence="9" id="KW-1185">Reference proteome</keyword>
<reference evidence="8" key="1">
    <citation type="journal article" date="2022" name="Int. J. Syst. Evol. Microbiol.">
        <title>Genome-based, phenotypic and chemotaxonomic classification of Faecalibacterium strains: proposal of three novel species Faecalibacterium duncaniae sp. nov., Faecalibacterium hattorii sp. nov. and Faecalibacterium gallinarum sp. nov. .</title>
        <authorList>
            <person name="Sakamoto M."/>
            <person name="Sakurai N."/>
            <person name="Tanno H."/>
            <person name="Iino T."/>
            <person name="Ohkuma M."/>
            <person name="Endo A."/>
        </authorList>
    </citation>
    <scope>NUCLEOTIDE SEQUENCE</scope>
    <source>
        <strain evidence="8">JCM 17207</strain>
    </source>
</reference>
<evidence type="ECO:0000313" key="9">
    <source>
        <dbReference type="Proteomes" id="UP001055185"/>
    </source>
</evidence>
<dbReference type="PANTHER" id="PTHR43663">
    <property type="entry name" value="CHROMATE TRANSPORT PROTEIN-RELATED"/>
    <property type="match status" value="1"/>
</dbReference>
<dbReference type="GO" id="GO:0005886">
    <property type="term" value="C:plasma membrane"/>
    <property type="evidence" value="ECO:0007669"/>
    <property type="project" value="UniProtKB-SubCell"/>
</dbReference>
<dbReference type="EMBL" id="BQKV01000098">
    <property type="protein sequence ID" value="GJN65592.1"/>
    <property type="molecule type" value="Genomic_DNA"/>
</dbReference>
<dbReference type="InterPro" id="IPR052518">
    <property type="entry name" value="CHR_Transporter"/>
</dbReference>
<dbReference type="GO" id="GO:0015109">
    <property type="term" value="F:chromate transmembrane transporter activity"/>
    <property type="evidence" value="ECO:0007669"/>
    <property type="project" value="InterPro"/>
</dbReference>
<feature type="transmembrane region" description="Helical" evidence="7">
    <location>
        <begin position="16"/>
        <end position="38"/>
    </location>
</feature>
<accession>A0AA37J2P5</accession>
<feature type="transmembrane region" description="Helical" evidence="7">
    <location>
        <begin position="171"/>
        <end position="187"/>
    </location>
</feature>
<name>A0AA37J2P5_9FIRM</name>
<evidence type="ECO:0000256" key="7">
    <source>
        <dbReference type="SAM" id="Phobius"/>
    </source>
</evidence>
<comment type="similarity">
    <text evidence="2">Belongs to the chromate ion transporter (CHR) (TC 2.A.51) family.</text>
</comment>
<dbReference type="AlphaFoldDB" id="A0AA37J2P5"/>
<comment type="subcellular location">
    <subcellularLocation>
        <location evidence="1">Cell membrane</location>
        <topology evidence="1">Multi-pass membrane protein</topology>
    </subcellularLocation>
</comment>
<evidence type="ECO:0000313" key="8">
    <source>
        <dbReference type="EMBL" id="GJN65592.1"/>
    </source>
</evidence>
<sequence length="195" mass="20693">MDQQSPALSPKQKLRALFFSTLYISAFTFGGGFVIVTFMKRKFVDQLHWITEAEMLDMAALAQSSPGAIAVNAAILVGWRVAGLPGMVVAVVGTIIPPMVILSIISFFYAAFATNPYVALVLKGMQAGVAAVILDVVCGLGGAVVKTKSAVYIALMAAAFVANFFFDVNVILIILVAAAFGVVRALFQQRKAAKK</sequence>
<keyword evidence="6 7" id="KW-0472">Membrane</keyword>
<dbReference type="RefSeq" id="WP_238317804.1">
    <property type="nucleotide sequence ID" value="NZ_BQKV01000098.1"/>
</dbReference>
<dbReference type="Pfam" id="PF02417">
    <property type="entry name" value="Chromate_transp"/>
    <property type="match status" value="1"/>
</dbReference>
<gene>
    <name evidence="8" type="ORF">JCM17207_22170</name>
</gene>
<evidence type="ECO:0000256" key="4">
    <source>
        <dbReference type="ARBA" id="ARBA00022692"/>
    </source>
</evidence>
<proteinExistence type="inferred from homology"/>
<comment type="caution">
    <text evidence="8">The sequence shown here is derived from an EMBL/GenBank/DDBJ whole genome shotgun (WGS) entry which is preliminary data.</text>
</comment>
<dbReference type="Proteomes" id="UP001055185">
    <property type="component" value="Unassembled WGS sequence"/>
</dbReference>
<dbReference type="PANTHER" id="PTHR43663:SF1">
    <property type="entry name" value="CHROMATE TRANSPORTER"/>
    <property type="match status" value="1"/>
</dbReference>
<feature type="transmembrane region" description="Helical" evidence="7">
    <location>
        <begin position="149"/>
        <end position="165"/>
    </location>
</feature>
<keyword evidence="4 7" id="KW-0812">Transmembrane</keyword>
<evidence type="ECO:0000256" key="5">
    <source>
        <dbReference type="ARBA" id="ARBA00022989"/>
    </source>
</evidence>
<feature type="transmembrane region" description="Helical" evidence="7">
    <location>
        <begin position="58"/>
        <end position="79"/>
    </location>
</feature>
<evidence type="ECO:0000256" key="1">
    <source>
        <dbReference type="ARBA" id="ARBA00004651"/>
    </source>
</evidence>
<feature type="transmembrane region" description="Helical" evidence="7">
    <location>
        <begin position="86"/>
        <end position="111"/>
    </location>
</feature>
<evidence type="ECO:0000256" key="2">
    <source>
        <dbReference type="ARBA" id="ARBA00005262"/>
    </source>
</evidence>
<keyword evidence="3" id="KW-1003">Cell membrane</keyword>
<evidence type="ECO:0000256" key="6">
    <source>
        <dbReference type="ARBA" id="ARBA00023136"/>
    </source>
</evidence>
<dbReference type="InterPro" id="IPR003370">
    <property type="entry name" value="Chromate_transpt"/>
</dbReference>